<gene>
    <name evidence="1" type="ORF">DEACI_1517</name>
    <name evidence="2" type="ORF">DEACI_1671</name>
</gene>
<reference evidence="1" key="2">
    <citation type="submission" date="2020-01" db="EMBL/GenBank/DDBJ databases">
        <authorList>
            <person name="Hornung B."/>
        </authorList>
    </citation>
    <scope>NUCLEOTIDE SEQUENCE</scope>
    <source>
        <strain evidence="1">PacBioINE</strain>
    </source>
</reference>
<dbReference type="RefSeq" id="WP_240984461.1">
    <property type="nucleotide sequence ID" value="NZ_CDGJ01000046.1"/>
</dbReference>
<proteinExistence type="predicted"/>
<protein>
    <submittedName>
        <fullName evidence="1">Uncharacterized protein</fullName>
    </submittedName>
</protein>
<evidence type="ECO:0000313" key="3">
    <source>
        <dbReference type="Proteomes" id="UP001071230"/>
    </source>
</evidence>
<organism evidence="1">
    <name type="scientific">Acididesulfobacillus acetoxydans</name>
    <dbReference type="NCBI Taxonomy" id="1561005"/>
    <lineage>
        <taxon>Bacteria</taxon>
        <taxon>Bacillati</taxon>
        <taxon>Bacillota</taxon>
        <taxon>Clostridia</taxon>
        <taxon>Eubacteriales</taxon>
        <taxon>Peptococcaceae</taxon>
        <taxon>Acididesulfobacillus</taxon>
    </lineage>
</organism>
<evidence type="ECO:0000313" key="1">
    <source>
        <dbReference type="EMBL" id="CAA7600864.1"/>
    </source>
</evidence>
<dbReference type="AlphaFoldDB" id="A0A8S0WMY1"/>
<evidence type="ECO:0000313" key="2">
    <source>
        <dbReference type="EMBL" id="CEJ07213.1"/>
    </source>
</evidence>
<dbReference type="Proteomes" id="UP001071230">
    <property type="component" value="Unassembled WGS sequence"/>
</dbReference>
<dbReference type="Proteomes" id="UP000836597">
    <property type="component" value="Chromosome"/>
</dbReference>
<keyword evidence="3" id="KW-1185">Reference proteome</keyword>
<reference evidence="2" key="1">
    <citation type="submission" date="2014-11" db="EMBL/GenBank/DDBJ databases">
        <authorList>
            <person name="Hornung B.V."/>
        </authorList>
    </citation>
    <scope>NUCLEOTIDE SEQUENCE</scope>
    <source>
        <strain evidence="2">INE</strain>
    </source>
</reference>
<dbReference type="EMBL" id="LR746496">
    <property type="protein sequence ID" value="CAA7600864.1"/>
    <property type="molecule type" value="Genomic_DNA"/>
</dbReference>
<name>A0A8S0WMY1_9FIRM</name>
<dbReference type="EMBL" id="CDGJ01000046">
    <property type="protein sequence ID" value="CEJ07213.1"/>
    <property type="molecule type" value="Genomic_DNA"/>
</dbReference>
<accession>A0A8S0WMY1</accession>
<dbReference type="KEGG" id="aacx:DEACI_1517"/>
<sequence>MKKQTLIEINDCVETDLSHDQWLDDFIDWLESRGEYFGGGTKDVTSEEVTYEENE</sequence>